<dbReference type="AlphaFoldDB" id="A0A4U3LWJ8"/>
<dbReference type="InterPro" id="IPR036390">
    <property type="entry name" value="WH_DNA-bd_sf"/>
</dbReference>
<organism evidence="1 3">
    <name type="scientific">Kribbella jiaozuonensis</name>
    <dbReference type="NCBI Taxonomy" id="2575441"/>
    <lineage>
        <taxon>Bacteria</taxon>
        <taxon>Bacillati</taxon>
        <taxon>Actinomycetota</taxon>
        <taxon>Actinomycetes</taxon>
        <taxon>Propionibacteriales</taxon>
        <taxon>Kribbellaceae</taxon>
        <taxon>Kribbella</taxon>
    </lineage>
</organism>
<dbReference type="EMBL" id="SZPZ01000001">
    <property type="protein sequence ID" value="TKK83276.1"/>
    <property type="molecule type" value="Genomic_DNA"/>
</dbReference>
<sequence>MNHQITISISDDMLEALAELLGDSLVIPSRKRVMGLTQRERELWVLLKKHADPSGLVSGLTTNQMGHAMDQHPGPIWNRLKSMEAKGFLQVMQHTGGKRVNSYQLDMTKLRKPKPLKKRHLKAI</sequence>
<gene>
    <name evidence="2" type="ORF">FDA38_11265</name>
    <name evidence="1" type="ORF">FDA38_12310</name>
</gene>
<proteinExistence type="predicted"/>
<dbReference type="EMBL" id="SZPZ01000002">
    <property type="protein sequence ID" value="TKK79206.1"/>
    <property type="molecule type" value="Genomic_DNA"/>
</dbReference>
<evidence type="ECO:0000313" key="1">
    <source>
        <dbReference type="EMBL" id="TKK79206.1"/>
    </source>
</evidence>
<evidence type="ECO:0000313" key="2">
    <source>
        <dbReference type="EMBL" id="TKK83276.1"/>
    </source>
</evidence>
<keyword evidence="3" id="KW-1185">Reference proteome</keyword>
<dbReference type="RefSeq" id="WP_137253961.1">
    <property type="nucleotide sequence ID" value="NZ_JBHSPQ010000001.1"/>
</dbReference>
<evidence type="ECO:0000313" key="3">
    <source>
        <dbReference type="Proteomes" id="UP000305836"/>
    </source>
</evidence>
<dbReference type="Proteomes" id="UP000305836">
    <property type="component" value="Unassembled WGS sequence"/>
</dbReference>
<comment type="caution">
    <text evidence="1">The sequence shown here is derived from an EMBL/GenBank/DDBJ whole genome shotgun (WGS) entry which is preliminary data.</text>
</comment>
<reference evidence="1 3" key="1">
    <citation type="submission" date="2019-04" db="EMBL/GenBank/DDBJ databases">
        <title>Kribbella sp. NEAU-THZ 27 nov., a novel actinomycete isolated from soil.</title>
        <authorList>
            <person name="Duan L."/>
        </authorList>
    </citation>
    <scope>NUCLEOTIDE SEQUENCE [LARGE SCALE GENOMIC DNA]</scope>
    <source>
        <strain evidence="1">NEAU-THZ 27</strain>
        <strain evidence="3">NEAU-THZ27</strain>
    </source>
</reference>
<accession>A0A4U3LWJ8</accession>
<dbReference type="SUPFAM" id="SSF46785">
    <property type="entry name" value="Winged helix' DNA-binding domain"/>
    <property type="match status" value="1"/>
</dbReference>
<protein>
    <submittedName>
        <fullName evidence="1">Uncharacterized protein</fullName>
    </submittedName>
</protein>
<name>A0A4U3LWJ8_9ACTN</name>